<proteinExistence type="predicted"/>
<reference evidence="1 2" key="1">
    <citation type="journal article" date="2018" name="New Phytol.">
        <title>Phylogenomics of Endogonaceae and evolution of mycorrhizas within Mucoromycota.</title>
        <authorList>
            <person name="Chang Y."/>
            <person name="Desiro A."/>
            <person name="Na H."/>
            <person name="Sandor L."/>
            <person name="Lipzen A."/>
            <person name="Clum A."/>
            <person name="Barry K."/>
            <person name="Grigoriev I.V."/>
            <person name="Martin F.M."/>
            <person name="Stajich J.E."/>
            <person name="Smith M.E."/>
            <person name="Bonito G."/>
            <person name="Spatafora J.W."/>
        </authorList>
    </citation>
    <scope>NUCLEOTIDE SEQUENCE [LARGE SCALE GENOMIC DNA]</scope>
    <source>
        <strain evidence="1 2">GMNB39</strain>
    </source>
</reference>
<accession>A0A433D994</accession>
<dbReference type="Proteomes" id="UP000268093">
    <property type="component" value="Unassembled WGS sequence"/>
</dbReference>
<comment type="caution">
    <text evidence="1">The sequence shown here is derived from an EMBL/GenBank/DDBJ whole genome shotgun (WGS) entry which is preliminary data.</text>
</comment>
<organism evidence="1 2">
    <name type="scientific">Jimgerdemannia flammicorona</name>
    <dbReference type="NCBI Taxonomy" id="994334"/>
    <lineage>
        <taxon>Eukaryota</taxon>
        <taxon>Fungi</taxon>
        <taxon>Fungi incertae sedis</taxon>
        <taxon>Mucoromycota</taxon>
        <taxon>Mucoromycotina</taxon>
        <taxon>Endogonomycetes</taxon>
        <taxon>Endogonales</taxon>
        <taxon>Endogonaceae</taxon>
        <taxon>Jimgerdemannia</taxon>
    </lineage>
</organism>
<gene>
    <name evidence="1" type="ORF">BC936DRAFT_145744</name>
</gene>
<protein>
    <submittedName>
        <fullName evidence="1">Uncharacterized protein</fullName>
    </submittedName>
</protein>
<evidence type="ECO:0000313" key="2">
    <source>
        <dbReference type="Proteomes" id="UP000268093"/>
    </source>
</evidence>
<name>A0A433D994_9FUNG</name>
<evidence type="ECO:0000313" key="1">
    <source>
        <dbReference type="EMBL" id="RUP47429.1"/>
    </source>
</evidence>
<dbReference type="EMBL" id="RBNI01004546">
    <property type="protein sequence ID" value="RUP47429.1"/>
    <property type="molecule type" value="Genomic_DNA"/>
</dbReference>
<sequence>MAPQLRSLSFPYKNISMVAIFPSHPWSFRSALDVRAWIEQNQQALLDAGKDQGAILFRGFPIMNSWGLDEFPYVVEPRLDLRLRDRFSPVTKAMCRRFDPVAFSSFDIS</sequence>
<keyword evidence="2" id="KW-1185">Reference proteome</keyword>
<dbReference type="AlphaFoldDB" id="A0A433D994"/>